<feature type="compositionally biased region" description="Basic residues" evidence="1">
    <location>
        <begin position="273"/>
        <end position="284"/>
    </location>
</feature>
<gene>
    <name evidence="2" type="ORF">BSL78_07850</name>
</gene>
<dbReference type="STRING" id="307972.A0A2G8L4Q9"/>
<evidence type="ECO:0000313" key="2">
    <source>
        <dbReference type="EMBL" id="PIK55254.1"/>
    </source>
</evidence>
<comment type="caution">
    <text evidence="2">The sequence shown here is derived from an EMBL/GenBank/DDBJ whole genome shotgun (WGS) entry which is preliminary data.</text>
</comment>
<dbReference type="Proteomes" id="UP000230750">
    <property type="component" value="Unassembled WGS sequence"/>
</dbReference>
<proteinExistence type="predicted"/>
<keyword evidence="3" id="KW-1185">Reference proteome</keyword>
<feature type="compositionally biased region" description="Basic and acidic residues" evidence="1">
    <location>
        <begin position="40"/>
        <end position="50"/>
    </location>
</feature>
<evidence type="ECO:0000256" key="1">
    <source>
        <dbReference type="SAM" id="MobiDB-lite"/>
    </source>
</evidence>
<reference evidence="2 3" key="1">
    <citation type="journal article" date="2017" name="PLoS Biol.">
        <title>The sea cucumber genome provides insights into morphological evolution and visceral regeneration.</title>
        <authorList>
            <person name="Zhang X."/>
            <person name="Sun L."/>
            <person name="Yuan J."/>
            <person name="Sun Y."/>
            <person name="Gao Y."/>
            <person name="Zhang L."/>
            <person name="Li S."/>
            <person name="Dai H."/>
            <person name="Hamel J.F."/>
            <person name="Liu C."/>
            <person name="Yu Y."/>
            <person name="Liu S."/>
            <person name="Lin W."/>
            <person name="Guo K."/>
            <person name="Jin S."/>
            <person name="Xu P."/>
            <person name="Storey K.B."/>
            <person name="Huan P."/>
            <person name="Zhang T."/>
            <person name="Zhou Y."/>
            <person name="Zhang J."/>
            <person name="Lin C."/>
            <person name="Li X."/>
            <person name="Xing L."/>
            <person name="Huo D."/>
            <person name="Sun M."/>
            <person name="Wang L."/>
            <person name="Mercier A."/>
            <person name="Li F."/>
            <person name="Yang H."/>
            <person name="Xiang J."/>
        </authorList>
    </citation>
    <scope>NUCLEOTIDE SEQUENCE [LARGE SCALE GENOMIC DNA]</scope>
    <source>
        <strain evidence="2">Shaxun</strain>
        <tissue evidence="2">Muscle</tissue>
    </source>
</reference>
<feature type="compositionally biased region" description="Acidic residues" evidence="1">
    <location>
        <begin position="224"/>
        <end position="235"/>
    </location>
</feature>
<accession>A0A2G8L4Q9</accession>
<organism evidence="2 3">
    <name type="scientific">Stichopus japonicus</name>
    <name type="common">Sea cucumber</name>
    <dbReference type="NCBI Taxonomy" id="307972"/>
    <lineage>
        <taxon>Eukaryota</taxon>
        <taxon>Metazoa</taxon>
        <taxon>Echinodermata</taxon>
        <taxon>Eleutherozoa</taxon>
        <taxon>Echinozoa</taxon>
        <taxon>Holothuroidea</taxon>
        <taxon>Aspidochirotacea</taxon>
        <taxon>Aspidochirotida</taxon>
        <taxon>Stichopodidae</taxon>
        <taxon>Apostichopus</taxon>
    </lineage>
</organism>
<evidence type="ECO:0000313" key="3">
    <source>
        <dbReference type="Proteomes" id="UP000230750"/>
    </source>
</evidence>
<dbReference type="InterPro" id="IPR029241">
    <property type="entry name" value="TSGA13"/>
</dbReference>
<dbReference type="AlphaFoldDB" id="A0A2G8L4Q9"/>
<feature type="region of interest" description="Disordered" evidence="1">
    <location>
        <begin position="336"/>
        <end position="411"/>
    </location>
</feature>
<feature type="region of interest" description="Disordered" evidence="1">
    <location>
        <begin position="1"/>
        <end position="50"/>
    </location>
</feature>
<dbReference type="PANTHER" id="PTHR37352:SF1">
    <property type="entry name" value="TESTIS-SPECIFIC GENE 13 PROTEIN"/>
    <property type="match status" value="1"/>
</dbReference>
<feature type="compositionally biased region" description="Basic and acidic residues" evidence="1">
    <location>
        <begin position="248"/>
        <end position="272"/>
    </location>
</feature>
<feature type="region of interest" description="Disordered" evidence="1">
    <location>
        <begin position="219"/>
        <end position="311"/>
    </location>
</feature>
<dbReference type="EMBL" id="MRZV01000222">
    <property type="protein sequence ID" value="PIK55254.1"/>
    <property type="molecule type" value="Genomic_DNA"/>
</dbReference>
<feature type="compositionally biased region" description="Basic and acidic residues" evidence="1">
    <location>
        <begin position="377"/>
        <end position="392"/>
    </location>
</feature>
<dbReference type="OrthoDB" id="9946729at2759"/>
<protein>
    <submittedName>
        <fullName evidence="2">Putative ankyrin repeat domain-containing protein 11-like</fullName>
    </submittedName>
</protein>
<dbReference type="Pfam" id="PF14994">
    <property type="entry name" value="TSGA13"/>
    <property type="match status" value="1"/>
</dbReference>
<dbReference type="PANTHER" id="PTHR37352">
    <property type="entry name" value="TESTIS-SPECIFIC GENE 13 PROTEIN"/>
    <property type="match status" value="1"/>
</dbReference>
<name>A0A2G8L4Q9_STIJA</name>
<sequence length="411" mass="47672">MAERGRRLSAIPSREDGEESSLSESVMSAGGDAKYSNGSQEERPIEERIQGWEQLPPHKQELYRLFGPEEAECILHPKIMPEKKRVIQVPTALRNQGGRAGADPLWHLLRSKTHLKLEQADSQIPAELKQAYSAYIREYLTHTKPASRRQFYTERDLPPSERMEDSRYHEHIREIRHRMELMYRSSLANEDKTSVLLHNNPMPDFNDLNGSDGIERYHPSWVDGEVEDSRSEDEQDYRKWLPPLETSKSPEEPEPQPRSKSSDELQRMDPQKKGNRGHRSHRGQKLSFLTEEKARSEGQFWRNRRNPEIPEPSVPAYMIMAEALDDNVYYHVPEMSQDDRQENVLRRQSRSQNSTTRESKSSASHRKWQPLTLSALGDHRPTVDLPGTRDFRFGQPMTWKPIVANNSSSTT</sequence>